<dbReference type="Proteomes" id="UP000235786">
    <property type="component" value="Unassembled WGS sequence"/>
</dbReference>
<dbReference type="InterPro" id="IPR029058">
    <property type="entry name" value="AB_hydrolase_fold"/>
</dbReference>
<keyword evidence="1" id="KW-0378">Hydrolase</keyword>
<dbReference type="GO" id="GO:0005737">
    <property type="term" value="C:cytoplasm"/>
    <property type="evidence" value="ECO:0007669"/>
    <property type="project" value="TreeGrafter"/>
</dbReference>
<dbReference type="Pfam" id="PF03959">
    <property type="entry name" value="FSH1"/>
    <property type="match status" value="1"/>
</dbReference>
<evidence type="ECO:0000313" key="3">
    <source>
        <dbReference type="EMBL" id="PMD40599.1"/>
    </source>
</evidence>
<dbReference type="InterPro" id="IPR005645">
    <property type="entry name" value="FSH-like_dom"/>
</dbReference>
<proteinExistence type="predicted"/>
<dbReference type="Gene3D" id="3.40.50.1820">
    <property type="entry name" value="alpha/beta hydrolase"/>
    <property type="match status" value="1"/>
</dbReference>
<dbReference type="GO" id="GO:0005634">
    <property type="term" value="C:nucleus"/>
    <property type="evidence" value="ECO:0007669"/>
    <property type="project" value="TreeGrafter"/>
</dbReference>
<name>A0A2J6RQ12_HYAVF</name>
<dbReference type="EMBL" id="KZ613945">
    <property type="protein sequence ID" value="PMD40599.1"/>
    <property type="molecule type" value="Genomic_DNA"/>
</dbReference>
<organism evidence="3 4">
    <name type="scientific">Hyaloscypha variabilis (strain UAMH 11265 / GT02V1 / F)</name>
    <name type="common">Meliniomyces variabilis</name>
    <dbReference type="NCBI Taxonomy" id="1149755"/>
    <lineage>
        <taxon>Eukaryota</taxon>
        <taxon>Fungi</taxon>
        <taxon>Dikarya</taxon>
        <taxon>Ascomycota</taxon>
        <taxon>Pezizomycotina</taxon>
        <taxon>Leotiomycetes</taxon>
        <taxon>Helotiales</taxon>
        <taxon>Hyaloscyphaceae</taxon>
        <taxon>Hyaloscypha</taxon>
        <taxon>Hyaloscypha variabilis</taxon>
    </lineage>
</organism>
<dbReference type="GO" id="GO:0019748">
    <property type="term" value="P:secondary metabolic process"/>
    <property type="evidence" value="ECO:0007669"/>
    <property type="project" value="TreeGrafter"/>
</dbReference>
<accession>A0A2J6RQ12</accession>
<feature type="domain" description="Serine hydrolase" evidence="2">
    <location>
        <begin position="2"/>
        <end position="241"/>
    </location>
</feature>
<evidence type="ECO:0000313" key="4">
    <source>
        <dbReference type="Proteomes" id="UP000235786"/>
    </source>
</evidence>
<dbReference type="InterPro" id="IPR050593">
    <property type="entry name" value="LovG"/>
</dbReference>
<dbReference type="PANTHER" id="PTHR48070:SF6">
    <property type="entry name" value="ESTERASE OVCA2"/>
    <property type="match status" value="1"/>
</dbReference>
<protein>
    <recommendedName>
        <fullName evidence="2">Serine hydrolase domain-containing protein</fullName>
    </recommendedName>
</protein>
<dbReference type="AlphaFoldDB" id="A0A2J6RQ12"/>
<dbReference type="SUPFAM" id="SSF53474">
    <property type="entry name" value="alpha/beta-Hydrolases"/>
    <property type="match status" value="1"/>
</dbReference>
<evidence type="ECO:0000256" key="1">
    <source>
        <dbReference type="ARBA" id="ARBA00022801"/>
    </source>
</evidence>
<reference evidence="3 4" key="1">
    <citation type="submission" date="2016-04" db="EMBL/GenBank/DDBJ databases">
        <title>A degradative enzymes factory behind the ericoid mycorrhizal symbiosis.</title>
        <authorList>
            <consortium name="DOE Joint Genome Institute"/>
            <person name="Martino E."/>
            <person name="Morin E."/>
            <person name="Grelet G."/>
            <person name="Kuo A."/>
            <person name="Kohler A."/>
            <person name="Daghino S."/>
            <person name="Barry K."/>
            <person name="Choi C."/>
            <person name="Cichocki N."/>
            <person name="Clum A."/>
            <person name="Copeland A."/>
            <person name="Hainaut M."/>
            <person name="Haridas S."/>
            <person name="Labutti K."/>
            <person name="Lindquist E."/>
            <person name="Lipzen A."/>
            <person name="Khouja H.-R."/>
            <person name="Murat C."/>
            <person name="Ohm R."/>
            <person name="Olson A."/>
            <person name="Spatafora J."/>
            <person name="Veneault-Fourrey C."/>
            <person name="Henrissat B."/>
            <person name="Grigoriev I."/>
            <person name="Martin F."/>
            <person name="Perotto S."/>
        </authorList>
    </citation>
    <scope>NUCLEOTIDE SEQUENCE [LARGE SCALE GENOMIC DNA]</scope>
    <source>
        <strain evidence="3 4">F</strain>
    </source>
</reference>
<keyword evidence="4" id="KW-1185">Reference proteome</keyword>
<dbReference type="PANTHER" id="PTHR48070">
    <property type="entry name" value="ESTERASE OVCA2"/>
    <property type="match status" value="1"/>
</dbReference>
<gene>
    <name evidence="3" type="ORF">L207DRAFT_427573</name>
</gene>
<evidence type="ECO:0000259" key="2">
    <source>
        <dbReference type="Pfam" id="PF03959"/>
    </source>
</evidence>
<dbReference type="GO" id="GO:0016787">
    <property type="term" value="F:hydrolase activity"/>
    <property type="evidence" value="ECO:0007669"/>
    <property type="project" value="UniProtKB-KW"/>
</dbReference>
<dbReference type="OrthoDB" id="2094269at2759"/>
<sequence>MRFLCLHGMGTNADIFESQLAPIISQYSSTHTFDFIDAQHECPPAPGISEVFPPPYLAWHTQYEPEHIEAAHSFLRSVILEDGPYDGVIGFSQGAALAASFILCDEYLDEVEAGKSPFQVAAFFNCVMLFSPSQEIGDYIGEEVRQMEEKHSAFLEGREIESRTTNTNDEIKISPLKDVYGFVPNTFPARICIPTFHVIGAEDQFQEHSHALVSLCQADKTELFTFEGGHEIPRSKPEVQKCVDMLDLVVMMASLST</sequence>